<evidence type="ECO:0000313" key="1">
    <source>
        <dbReference type="EMBL" id="TGK95858.1"/>
    </source>
</evidence>
<dbReference type="Proteomes" id="UP000297891">
    <property type="component" value="Unassembled WGS sequence"/>
</dbReference>
<dbReference type="InterPro" id="IPR024072">
    <property type="entry name" value="DHFR-like_dom_sf"/>
</dbReference>
<proteinExistence type="predicted"/>
<dbReference type="AlphaFoldDB" id="A0A5F1Z8E5"/>
<dbReference type="EMBL" id="RQFP01000001">
    <property type="protein sequence ID" value="TGK95858.1"/>
    <property type="molecule type" value="Genomic_DNA"/>
</dbReference>
<keyword evidence="2" id="KW-1185">Reference proteome</keyword>
<dbReference type="OrthoDB" id="195113at2"/>
<gene>
    <name evidence="1" type="ORF">EHQ30_04300</name>
</gene>
<name>A0A5F1Z8E5_9LEPT</name>
<protein>
    <recommendedName>
        <fullName evidence="3">Bacterial bifunctional deaminase-reductase C-terminal domain-containing protein</fullName>
    </recommendedName>
</protein>
<evidence type="ECO:0000313" key="2">
    <source>
        <dbReference type="Proteomes" id="UP000297891"/>
    </source>
</evidence>
<comment type="caution">
    <text evidence="1">The sequence shown here is derived from an EMBL/GenBank/DDBJ whole genome shotgun (WGS) entry which is preliminary data.</text>
</comment>
<evidence type="ECO:0008006" key="3">
    <source>
        <dbReference type="Google" id="ProtNLM"/>
    </source>
</evidence>
<accession>A0A5F1Z8E5</accession>
<sequence length="65" mass="7128">MKLQPGRDIFVCGPSLIVSLTKLGLIDKYWLCVRPLIAGGGLQLISKKPISCYFLGQQHEVGLVD</sequence>
<dbReference type="Gene3D" id="3.40.430.10">
    <property type="entry name" value="Dihydrofolate Reductase, subunit A"/>
    <property type="match status" value="1"/>
</dbReference>
<organism evidence="1 2">
    <name type="scientific">Leptospira brenneri</name>
    <dbReference type="NCBI Taxonomy" id="2023182"/>
    <lineage>
        <taxon>Bacteria</taxon>
        <taxon>Pseudomonadati</taxon>
        <taxon>Spirochaetota</taxon>
        <taxon>Spirochaetia</taxon>
        <taxon>Leptospirales</taxon>
        <taxon>Leptospiraceae</taxon>
        <taxon>Leptospira</taxon>
    </lineage>
</organism>
<reference evidence="1" key="1">
    <citation type="journal article" date="2019" name="PLoS Negl. Trop. Dis.">
        <title>Revisiting the worldwide diversity of Leptospira species in the environment.</title>
        <authorList>
            <person name="Vincent A.T."/>
            <person name="Schiettekatte O."/>
            <person name="Bourhy P."/>
            <person name="Veyrier F.J."/>
            <person name="Picardeau M."/>
        </authorList>
    </citation>
    <scope>NUCLEOTIDE SEQUENCE [LARGE SCALE GENOMIC DNA]</scope>
    <source>
        <strain evidence="1">201800277</strain>
    </source>
</reference>
<dbReference type="SUPFAM" id="SSF53597">
    <property type="entry name" value="Dihydrofolate reductase-like"/>
    <property type="match status" value="1"/>
</dbReference>